<evidence type="ECO:0000256" key="4">
    <source>
        <dbReference type="ARBA" id="ARBA00022989"/>
    </source>
</evidence>
<feature type="transmembrane region" description="Helical" evidence="6">
    <location>
        <begin position="320"/>
        <end position="340"/>
    </location>
</feature>
<feature type="transmembrane region" description="Helical" evidence="6">
    <location>
        <begin position="51"/>
        <end position="73"/>
    </location>
</feature>
<dbReference type="Proteomes" id="UP000003327">
    <property type="component" value="Unassembled WGS sequence"/>
</dbReference>
<dbReference type="GO" id="GO:0005886">
    <property type="term" value="C:plasma membrane"/>
    <property type="evidence" value="ECO:0007669"/>
    <property type="project" value="UniProtKB-SubCell"/>
</dbReference>
<keyword evidence="5 6" id="KW-0472">Membrane</keyword>
<feature type="transmembrane region" description="Helical" evidence="6">
    <location>
        <begin position="384"/>
        <end position="403"/>
    </location>
</feature>
<dbReference type="PANTHER" id="PTHR30250:SF26">
    <property type="entry name" value="PSMA PROTEIN"/>
    <property type="match status" value="1"/>
</dbReference>
<feature type="transmembrane region" description="Helical" evidence="6">
    <location>
        <begin position="136"/>
        <end position="160"/>
    </location>
</feature>
<gene>
    <name evidence="7" type="ORF">HMPREF0973_02693</name>
</gene>
<dbReference type="InterPro" id="IPR050833">
    <property type="entry name" value="Poly_Biosynth_Transport"/>
</dbReference>
<evidence type="ECO:0000313" key="8">
    <source>
        <dbReference type="Proteomes" id="UP000003327"/>
    </source>
</evidence>
<dbReference type="PANTHER" id="PTHR30250">
    <property type="entry name" value="PST FAMILY PREDICTED COLANIC ACID TRANSPORTER"/>
    <property type="match status" value="1"/>
</dbReference>
<evidence type="ECO:0000256" key="1">
    <source>
        <dbReference type="ARBA" id="ARBA00004651"/>
    </source>
</evidence>
<accession>C9MSS4</accession>
<feature type="transmembrane region" description="Helical" evidence="6">
    <location>
        <begin position="94"/>
        <end position="121"/>
    </location>
</feature>
<feature type="transmembrane region" description="Helical" evidence="6">
    <location>
        <begin position="21"/>
        <end position="39"/>
    </location>
</feature>
<keyword evidence="8" id="KW-1185">Reference proteome</keyword>
<keyword evidence="3 6" id="KW-0812">Transmembrane</keyword>
<reference evidence="7 8" key="1">
    <citation type="submission" date="2009-09" db="EMBL/GenBank/DDBJ databases">
        <authorList>
            <person name="Weinstock G."/>
            <person name="Sodergren E."/>
            <person name="Clifton S."/>
            <person name="Fulton L."/>
            <person name="Fulton B."/>
            <person name="Courtney L."/>
            <person name="Fronick C."/>
            <person name="Harrison M."/>
            <person name="Strong C."/>
            <person name="Farmer C."/>
            <person name="Delahaunty K."/>
            <person name="Markovic C."/>
            <person name="Hall O."/>
            <person name="Minx P."/>
            <person name="Tomlinson C."/>
            <person name="Mitreva M."/>
            <person name="Nelson J."/>
            <person name="Hou S."/>
            <person name="Wollam A."/>
            <person name="Pepin K.H."/>
            <person name="Johnson M."/>
            <person name="Bhonagiri V."/>
            <person name="Nash W.E."/>
            <person name="Warren W."/>
            <person name="Chinwalla A."/>
            <person name="Mardis E.R."/>
            <person name="Wilson R.K."/>
        </authorList>
    </citation>
    <scope>NUCLEOTIDE SEQUENCE [LARGE SCALE GENOMIC DNA]</scope>
    <source>
        <strain evidence="7 8">F0319</strain>
    </source>
</reference>
<dbReference type="HOGENOM" id="CLU_040798_1_0_10"/>
<evidence type="ECO:0000256" key="3">
    <source>
        <dbReference type="ARBA" id="ARBA00022692"/>
    </source>
</evidence>
<dbReference type="AlphaFoldDB" id="C9MSS4"/>
<sequence length="414" mass="46849">MAIIDRKSNNEKRNKRIAKNTTLMFLRMLLLTIINLYTVRFVLKGLGVIDYGIFNAVAGVVTSASFISAVLALSIQRFFSIALGQEDEERLKTIFSASLNIIIILSITIIILFETVGLWFVSTQMTIPAERMTTAISLYQCSIFVFFFSLLQIPFTAIIFSHEDMGVYAIISTVDSLLRLALAVIITKISIDHLVFYSIGLLVESGIVSLLYIWKGGKYEECHYTKTKDKILYQHLLQFSGWTMFGSLANMGMNQGNTILINLFFGPISNMAFAIAMQISNAFNALSNSMVLSFRPAMMKAYAQEDFLYMTKLFNFSNKITYYILCSIGLPIIVEMRTILYVWLGRADEETIYFAQLMIVFTFLLALNNPITTIVEATGRIKEYHVAVESITLLTIPITWILFKSGFPSYIVFL</sequence>
<keyword evidence="2" id="KW-1003">Cell membrane</keyword>
<evidence type="ECO:0000256" key="2">
    <source>
        <dbReference type="ARBA" id="ARBA00022475"/>
    </source>
</evidence>
<dbReference type="RefSeq" id="WP_004384376.1">
    <property type="nucleotide sequence ID" value="NZ_GG698717.1"/>
</dbReference>
<dbReference type="STRING" id="649761.HMPREF0973_02693"/>
<comment type="caution">
    <text evidence="7">The sequence shown here is derived from an EMBL/GenBank/DDBJ whole genome shotgun (WGS) entry which is preliminary data.</text>
</comment>
<dbReference type="eggNOG" id="COG2244">
    <property type="taxonomic scope" value="Bacteria"/>
</dbReference>
<protein>
    <submittedName>
        <fullName evidence="7">Polysaccharide biosynthesis protein</fullName>
    </submittedName>
</protein>
<feature type="transmembrane region" description="Helical" evidence="6">
    <location>
        <begin position="352"/>
        <end position="372"/>
    </location>
</feature>
<keyword evidence="4 6" id="KW-1133">Transmembrane helix</keyword>
<dbReference type="EMBL" id="ACVA01000067">
    <property type="protein sequence ID" value="EEX17400.1"/>
    <property type="molecule type" value="Genomic_DNA"/>
</dbReference>
<evidence type="ECO:0000313" key="7">
    <source>
        <dbReference type="EMBL" id="EEX17400.1"/>
    </source>
</evidence>
<organism evidence="7 8">
    <name type="scientific">Prevotella veroralis F0319</name>
    <dbReference type="NCBI Taxonomy" id="649761"/>
    <lineage>
        <taxon>Bacteria</taxon>
        <taxon>Pseudomonadati</taxon>
        <taxon>Bacteroidota</taxon>
        <taxon>Bacteroidia</taxon>
        <taxon>Bacteroidales</taxon>
        <taxon>Prevotellaceae</taxon>
        <taxon>Prevotella</taxon>
    </lineage>
</organism>
<feature type="transmembrane region" description="Helical" evidence="6">
    <location>
        <begin position="167"/>
        <end position="189"/>
    </location>
</feature>
<feature type="transmembrane region" description="Helical" evidence="6">
    <location>
        <begin position="235"/>
        <end position="253"/>
    </location>
</feature>
<name>C9MSS4_9BACT</name>
<evidence type="ECO:0000256" key="5">
    <source>
        <dbReference type="ARBA" id="ARBA00023136"/>
    </source>
</evidence>
<feature type="transmembrane region" description="Helical" evidence="6">
    <location>
        <begin position="259"/>
        <end position="280"/>
    </location>
</feature>
<comment type="subcellular location">
    <subcellularLocation>
        <location evidence="1">Cell membrane</location>
        <topology evidence="1">Multi-pass membrane protein</topology>
    </subcellularLocation>
</comment>
<evidence type="ECO:0000256" key="6">
    <source>
        <dbReference type="SAM" id="Phobius"/>
    </source>
</evidence>
<proteinExistence type="predicted"/>
<feature type="transmembrane region" description="Helical" evidence="6">
    <location>
        <begin position="195"/>
        <end position="214"/>
    </location>
</feature>